<gene>
    <name evidence="2" type="ORF">H4R18_001650</name>
</gene>
<dbReference type="GO" id="GO:0044550">
    <property type="term" value="P:secondary metabolite biosynthetic process"/>
    <property type="evidence" value="ECO:0007669"/>
    <property type="project" value="TreeGrafter"/>
</dbReference>
<dbReference type="InterPro" id="IPR050317">
    <property type="entry name" value="Plant_Fungal_Acyltransferase"/>
</dbReference>
<dbReference type="OrthoDB" id="1862401at2759"/>
<dbReference type="EMBL" id="JANBUL010000045">
    <property type="protein sequence ID" value="KAJ2783517.1"/>
    <property type="molecule type" value="Genomic_DNA"/>
</dbReference>
<keyword evidence="3" id="KW-1185">Reference proteome</keyword>
<name>A0A9W8LJY0_9FUNG</name>
<protein>
    <submittedName>
        <fullName evidence="2">Uncharacterized protein</fullName>
    </submittedName>
</protein>
<reference evidence="2" key="1">
    <citation type="submission" date="2022-07" db="EMBL/GenBank/DDBJ databases">
        <title>Phylogenomic reconstructions and comparative analyses of Kickxellomycotina fungi.</title>
        <authorList>
            <person name="Reynolds N.K."/>
            <person name="Stajich J.E."/>
            <person name="Barry K."/>
            <person name="Grigoriev I.V."/>
            <person name="Crous P."/>
            <person name="Smith M.E."/>
        </authorList>
    </citation>
    <scope>NUCLEOTIDE SEQUENCE</scope>
    <source>
        <strain evidence="2">NBRC 105414</strain>
    </source>
</reference>
<dbReference type="InterPro" id="IPR023213">
    <property type="entry name" value="CAT-like_dom_sf"/>
</dbReference>
<proteinExistence type="predicted"/>
<comment type="caution">
    <text evidence="2">The sequence shown here is derived from an EMBL/GenBank/DDBJ whole genome shotgun (WGS) entry which is preliminary data.</text>
</comment>
<keyword evidence="1" id="KW-0808">Transferase</keyword>
<evidence type="ECO:0000313" key="2">
    <source>
        <dbReference type="EMBL" id="KAJ2783517.1"/>
    </source>
</evidence>
<dbReference type="Gene3D" id="3.30.559.10">
    <property type="entry name" value="Chloramphenicol acetyltransferase-like domain"/>
    <property type="match status" value="2"/>
</dbReference>
<dbReference type="Pfam" id="PF02458">
    <property type="entry name" value="Transferase"/>
    <property type="match status" value="1"/>
</dbReference>
<sequence length="462" mass="50581">MLYFFENPDDGSKEFMPLRTLQESLHMALRTMPIILGRLRRSRDTGFLEVAVDGDDLNMPVVREFACDATFGEARAAGFSQRLLPRGAAAGPAMVTERALRRVRLAVFHIIRFAANSGVAIVIRLAHVLVDVAGYMSLLSRWAAACRQLVRGVPVPPELSAEASHDRSRAHRCLLAAAGHAPPVPPQPETVLGSAGAESGRVSRWFARRSLGTQGRISLLPSNVIIGGVAGGCYFVARSRLDGLRPLIQRHLPEKHRVSDNDMLMAFTSMVLAQSANGSCHCYSRGSRLRKQRPFLITMTADLRPRCDALARMDYCGNATLPLIFHVPRSMVHAPIAPETLAPVCRAIRGATDGITPARIAAFVDAVQNERDFTARQVLYGPRYPHAAISTSHARMPYYQVDFGWGAPAWVAPFENPSPGVVMFLPARPPLDGYQVHISAPAAVLRRVAENESWAGVAQRIY</sequence>
<dbReference type="AlphaFoldDB" id="A0A9W8LJY0"/>
<evidence type="ECO:0000256" key="1">
    <source>
        <dbReference type="ARBA" id="ARBA00022679"/>
    </source>
</evidence>
<organism evidence="2 3">
    <name type="scientific">Coemansia javaensis</name>
    <dbReference type="NCBI Taxonomy" id="2761396"/>
    <lineage>
        <taxon>Eukaryota</taxon>
        <taxon>Fungi</taxon>
        <taxon>Fungi incertae sedis</taxon>
        <taxon>Zoopagomycota</taxon>
        <taxon>Kickxellomycotina</taxon>
        <taxon>Kickxellomycetes</taxon>
        <taxon>Kickxellales</taxon>
        <taxon>Kickxellaceae</taxon>
        <taxon>Coemansia</taxon>
    </lineage>
</organism>
<evidence type="ECO:0000313" key="3">
    <source>
        <dbReference type="Proteomes" id="UP001140217"/>
    </source>
</evidence>
<dbReference type="PANTHER" id="PTHR31642">
    <property type="entry name" value="TRICHOTHECENE 3-O-ACETYLTRANSFERASE"/>
    <property type="match status" value="1"/>
</dbReference>
<dbReference type="PANTHER" id="PTHR31642:SF310">
    <property type="entry name" value="FATTY ALCOHOL:CAFFEOYL-COA ACYLTRANSFERASE"/>
    <property type="match status" value="1"/>
</dbReference>
<dbReference type="Proteomes" id="UP001140217">
    <property type="component" value="Unassembled WGS sequence"/>
</dbReference>
<dbReference type="GO" id="GO:0016747">
    <property type="term" value="F:acyltransferase activity, transferring groups other than amino-acyl groups"/>
    <property type="evidence" value="ECO:0007669"/>
    <property type="project" value="TreeGrafter"/>
</dbReference>
<accession>A0A9W8LJY0</accession>